<dbReference type="InterPro" id="IPR011053">
    <property type="entry name" value="Single_hybrid_motif"/>
</dbReference>
<evidence type="ECO:0000256" key="1">
    <source>
        <dbReference type="ARBA" id="ARBA00023267"/>
    </source>
</evidence>
<dbReference type="PANTHER" id="PTHR45266">
    <property type="entry name" value="OXALOACETATE DECARBOXYLASE ALPHA CHAIN"/>
    <property type="match status" value="1"/>
</dbReference>
<dbReference type="Pfam" id="PF00364">
    <property type="entry name" value="Biotin_lipoyl"/>
    <property type="match status" value="1"/>
</dbReference>
<dbReference type="InterPro" id="IPR000089">
    <property type="entry name" value="Biotin_lipoyl"/>
</dbReference>
<sequence>MLRKFKIKLNGEEYYVEMEELDAPNTQQPTPSVVEPSQPVAQPVVEEKVTPQAQPEPQPQSTASAAVITDNTLTAPMPGKIIKVLLKEGTNVEINQPIMVLEAMKMENEIVANKAGTLSKIHVTVGQSVNAGDALFTIDE</sequence>
<reference evidence="4 5" key="1">
    <citation type="submission" date="2022-08" db="EMBL/GenBank/DDBJ databases">
        <title>Aerococcaceae sp. nov isolated from spoiled eye mask.</title>
        <authorList>
            <person name="Zhou G."/>
            <person name="Xie X.-B."/>
            <person name="Shi Q.-S."/>
            <person name="Wang Y.-S."/>
            <person name="Wen X."/>
            <person name="Peng H."/>
            <person name="Yang X.-J."/>
            <person name="Tao H.-B."/>
            <person name="Huang X.-M."/>
        </authorList>
    </citation>
    <scope>NUCLEOTIDE SEQUENCE [LARGE SCALE GENOMIC DNA]</scope>
    <source>
        <strain evidence="5">DM20194951</strain>
    </source>
</reference>
<dbReference type="EMBL" id="CP102453">
    <property type="protein sequence ID" value="UUX35434.1"/>
    <property type="molecule type" value="Genomic_DNA"/>
</dbReference>
<feature type="domain" description="Lipoyl-binding" evidence="3">
    <location>
        <begin position="63"/>
        <end position="139"/>
    </location>
</feature>
<evidence type="ECO:0000259" key="3">
    <source>
        <dbReference type="PROSITE" id="PS50968"/>
    </source>
</evidence>
<dbReference type="Proteomes" id="UP001315967">
    <property type="component" value="Chromosome"/>
</dbReference>
<dbReference type="RefSeq" id="WP_313794923.1">
    <property type="nucleotide sequence ID" value="NZ_CP102453.1"/>
</dbReference>
<gene>
    <name evidence="4" type="ORF">NRE15_01640</name>
</gene>
<dbReference type="SUPFAM" id="SSF51230">
    <property type="entry name" value="Single hybrid motif"/>
    <property type="match status" value="1"/>
</dbReference>
<dbReference type="CDD" id="cd06850">
    <property type="entry name" value="biotinyl_domain"/>
    <property type="match status" value="1"/>
</dbReference>
<name>A0ABY5P9T7_9LACT</name>
<protein>
    <submittedName>
        <fullName evidence="4">Biotin/lipoyl-binding protein</fullName>
    </submittedName>
</protein>
<evidence type="ECO:0000313" key="4">
    <source>
        <dbReference type="EMBL" id="UUX35434.1"/>
    </source>
</evidence>
<dbReference type="PROSITE" id="PS00188">
    <property type="entry name" value="BIOTIN"/>
    <property type="match status" value="1"/>
</dbReference>
<dbReference type="InterPro" id="IPR050709">
    <property type="entry name" value="Biotin_Carboxyl_Carrier/Decarb"/>
</dbReference>
<dbReference type="InterPro" id="IPR001882">
    <property type="entry name" value="Biotin_BS"/>
</dbReference>
<proteinExistence type="predicted"/>
<feature type="compositionally biased region" description="Polar residues" evidence="2">
    <location>
        <begin position="51"/>
        <end position="64"/>
    </location>
</feature>
<evidence type="ECO:0000256" key="2">
    <source>
        <dbReference type="SAM" id="MobiDB-lite"/>
    </source>
</evidence>
<accession>A0ABY5P9T7</accession>
<evidence type="ECO:0000313" key="5">
    <source>
        <dbReference type="Proteomes" id="UP001315967"/>
    </source>
</evidence>
<dbReference type="PROSITE" id="PS50968">
    <property type="entry name" value="BIOTINYL_LIPOYL"/>
    <property type="match status" value="1"/>
</dbReference>
<feature type="region of interest" description="Disordered" evidence="2">
    <location>
        <begin position="20"/>
        <end position="64"/>
    </location>
</feature>
<organism evidence="4 5">
    <name type="scientific">Fundicoccus culcitae</name>
    <dbReference type="NCBI Taxonomy" id="2969821"/>
    <lineage>
        <taxon>Bacteria</taxon>
        <taxon>Bacillati</taxon>
        <taxon>Bacillota</taxon>
        <taxon>Bacilli</taxon>
        <taxon>Lactobacillales</taxon>
        <taxon>Aerococcaceae</taxon>
        <taxon>Fundicoccus</taxon>
    </lineage>
</organism>
<keyword evidence="1" id="KW-0092">Biotin</keyword>
<dbReference type="Gene3D" id="2.40.50.100">
    <property type="match status" value="1"/>
</dbReference>
<keyword evidence="5" id="KW-1185">Reference proteome</keyword>
<dbReference type="PANTHER" id="PTHR45266:SF3">
    <property type="entry name" value="OXALOACETATE DECARBOXYLASE ALPHA CHAIN"/>
    <property type="match status" value="1"/>
</dbReference>